<feature type="signal peptide" evidence="1">
    <location>
        <begin position="1"/>
        <end position="24"/>
    </location>
</feature>
<name>A0A379XX03_SALER</name>
<evidence type="ECO:0000313" key="2">
    <source>
        <dbReference type="EMBL" id="SUI05041.1"/>
    </source>
</evidence>
<reference evidence="2 3" key="1">
    <citation type="submission" date="2018-06" db="EMBL/GenBank/DDBJ databases">
        <authorList>
            <consortium name="Pathogen Informatics"/>
            <person name="Doyle S."/>
        </authorList>
    </citation>
    <scope>NUCLEOTIDE SEQUENCE [LARGE SCALE GENOMIC DNA]</scope>
    <source>
        <strain evidence="2 3">NCTC12420</strain>
    </source>
</reference>
<proteinExistence type="predicted"/>
<dbReference type="AlphaFoldDB" id="A0A379XX03"/>
<keyword evidence="1" id="KW-0732">Signal</keyword>
<sequence>MRTWNLLLAAGAMLLPGALTSAYAETVCTSVLSVKTLNYGRLARSDITASRQMENGQADAITTKKTLLTVNCSQPTRLRLYFAGNHNEKALFSFGPAAAFRMAADHANVDGQTVQLLSHPLDESAKITDSAMQQSIKPGNQLLFIQNGESKGTAFSVRLTVQPLLAHTLFSVADKTVLQSTVNIIAEAQD</sequence>
<accession>A0A379XX03</accession>
<organism evidence="2 3">
    <name type="scientific">Salmonella enterica subsp. indica</name>
    <dbReference type="NCBI Taxonomy" id="59207"/>
    <lineage>
        <taxon>Bacteria</taxon>
        <taxon>Pseudomonadati</taxon>
        <taxon>Pseudomonadota</taxon>
        <taxon>Gammaproteobacteria</taxon>
        <taxon>Enterobacterales</taxon>
        <taxon>Enterobacteriaceae</taxon>
        <taxon>Salmonella</taxon>
    </lineage>
</organism>
<gene>
    <name evidence="2" type="ORF">NCTC12420_04950</name>
</gene>
<feature type="chain" id="PRO_5016764718" evidence="1">
    <location>
        <begin position="25"/>
        <end position="190"/>
    </location>
</feature>
<dbReference type="RefSeq" id="WP_079776417.1">
    <property type="nucleotide sequence ID" value="NZ_DADWZK010000023.1"/>
</dbReference>
<evidence type="ECO:0000256" key="1">
    <source>
        <dbReference type="SAM" id="SignalP"/>
    </source>
</evidence>
<evidence type="ECO:0000313" key="3">
    <source>
        <dbReference type="Proteomes" id="UP000254220"/>
    </source>
</evidence>
<dbReference type="EMBL" id="UGYB01000001">
    <property type="protein sequence ID" value="SUI05041.1"/>
    <property type="molecule type" value="Genomic_DNA"/>
</dbReference>
<dbReference type="Proteomes" id="UP000254220">
    <property type="component" value="Unassembled WGS sequence"/>
</dbReference>
<protein>
    <submittedName>
        <fullName evidence="2">Membrane protein</fullName>
    </submittedName>
</protein>